<dbReference type="InterPro" id="IPR041483">
    <property type="entry name" value="TetR_C_34"/>
</dbReference>
<dbReference type="EMBL" id="FNIX01000002">
    <property type="protein sequence ID" value="SDO47410.1"/>
    <property type="molecule type" value="Genomic_DNA"/>
</dbReference>
<dbReference type="InterPro" id="IPR001647">
    <property type="entry name" value="HTH_TetR"/>
</dbReference>
<feature type="domain" description="HTH tetR-type" evidence="3">
    <location>
        <begin position="13"/>
        <end position="73"/>
    </location>
</feature>
<dbReference type="Proteomes" id="UP000199691">
    <property type="component" value="Unassembled WGS sequence"/>
</dbReference>
<feature type="DNA-binding region" description="H-T-H motif" evidence="2">
    <location>
        <begin position="36"/>
        <end position="55"/>
    </location>
</feature>
<evidence type="ECO:0000256" key="2">
    <source>
        <dbReference type="PROSITE-ProRule" id="PRU00335"/>
    </source>
</evidence>
<reference evidence="5" key="1">
    <citation type="submission" date="2016-10" db="EMBL/GenBank/DDBJ databases">
        <authorList>
            <person name="Varghese N."/>
            <person name="Submissions S."/>
        </authorList>
    </citation>
    <scope>NUCLEOTIDE SEQUENCE [LARGE SCALE GENOMIC DNA]</scope>
    <source>
        <strain evidence="5">CGMCC 4.6609</strain>
    </source>
</reference>
<accession>A0A1H0JV09</accession>
<dbReference type="AlphaFoldDB" id="A0A1H0JV09"/>
<proteinExistence type="predicted"/>
<dbReference type="PROSITE" id="PS50977">
    <property type="entry name" value="HTH_TETR_2"/>
    <property type="match status" value="1"/>
</dbReference>
<evidence type="ECO:0000256" key="1">
    <source>
        <dbReference type="ARBA" id="ARBA00023125"/>
    </source>
</evidence>
<evidence type="ECO:0000259" key="3">
    <source>
        <dbReference type="PROSITE" id="PS50977"/>
    </source>
</evidence>
<evidence type="ECO:0000313" key="5">
    <source>
        <dbReference type="Proteomes" id="UP000199691"/>
    </source>
</evidence>
<evidence type="ECO:0000313" key="4">
    <source>
        <dbReference type="EMBL" id="SDO47410.1"/>
    </source>
</evidence>
<organism evidence="4 5">
    <name type="scientific">Lentzea jiangxiensis</name>
    <dbReference type="NCBI Taxonomy" id="641025"/>
    <lineage>
        <taxon>Bacteria</taxon>
        <taxon>Bacillati</taxon>
        <taxon>Actinomycetota</taxon>
        <taxon>Actinomycetes</taxon>
        <taxon>Pseudonocardiales</taxon>
        <taxon>Pseudonocardiaceae</taxon>
        <taxon>Lentzea</taxon>
    </lineage>
</organism>
<dbReference type="STRING" id="641025.SAMN05421507_102645"/>
<dbReference type="RefSeq" id="WP_090096605.1">
    <property type="nucleotide sequence ID" value="NZ_FNIX01000002.1"/>
</dbReference>
<dbReference type="SUPFAM" id="SSF46689">
    <property type="entry name" value="Homeodomain-like"/>
    <property type="match status" value="1"/>
</dbReference>
<dbReference type="Pfam" id="PF00440">
    <property type="entry name" value="TetR_N"/>
    <property type="match status" value="1"/>
</dbReference>
<gene>
    <name evidence="4" type="ORF">SAMN05421507_102645</name>
</gene>
<protein>
    <submittedName>
        <fullName evidence="4">DNA-binding transcriptional regulator, AcrR family</fullName>
    </submittedName>
</protein>
<dbReference type="Gene3D" id="1.10.357.10">
    <property type="entry name" value="Tetracycline Repressor, domain 2"/>
    <property type="match status" value="1"/>
</dbReference>
<dbReference type="OrthoDB" id="6637160at2"/>
<name>A0A1H0JV09_9PSEU</name>
<dbReference type="Pfam" id="PF17929">
    <property type="entry name" value="TetR_C_34"/>
    <property type="match status" value="1"/>
</dbReference>
<keyword evidence="5" id="KW-1185">Reference proteome</keyword>
<dbReference type="InterPro" id="IPR009057">
    <property type="entry name" value="Homeodomain-like_sf"/>
</dbReference>
<dbReference type="GO" id="GO:0003677">
    <property type="term" value="F:DNA binding"/>
    <property type="evidence" value="ECO:0007669"/>
    <property type="project" value="UniProtKB-UniRule"/>
</dbReference>
<keyword evidence="1 2" id="KW-0238">DNA-binding</keyword>
<sequence length="221" mass="24523">MTFQRARTEEQREVRRRAILETTSAMLDEMPVAEVTLNELSRRVGLAKTAVLRYFESREAVLLDLMDDRTATWLAELEQELARDVAPDRPVAERAEQTADVISRSLAARRALCDLYGAQGGVLEHNVSVEAVRRHKRASLSNLAVMTGLVRRHLPEVGDRAEHFCLNVLLVAGALSTYTPPPPSLLAVYESEPALAVHRIELPTALRLAIITSLVGLLPRS</sequence>